<evidence type="ECO:0000256" key="1">
    <source>
        <dbReference type="SAM" id="MobiDB-lite"/>
    </source>
</evidence>
<proteinExistence type="predicted"/>
<dbReference type="PANTHER" id="PTHR28106">
    <property type="entry name" value="MITOCHONDRIAL ATPASE COMPLEX SUBUNIT ATP10"/>
    <property type="match status" value="1"/>
</dbReference>
<protein>
    <recommendedName>
        <fullName evidence="4">Mitochondrial ATPase complex subunit ATP10</fullName>
    </recommendedName>
</protein>
<accession>A0ABD3MLV2</accession>
<dbReference type="EMBL" id="JALLAZ020001762">
    <property type="protein sequence ID" value="KAL3764898.1"/>
    <property type="molecule type" value="Genomic_DNA"/>
</dbReference>
<organism evidence="2 3">
    <name type="scientific">Stephanodiscus triporus</name>
    <dbReference type="NCBI Taxonomy" id="2934178"/>
    <lineage>
        <taxon>Eukaryota</taxon>
        <taxon>Sar</taxon>
        <taxon>Stramenopiles</taxon>
        <taxon>Ochrophyta</taxon>
        <taxon>Bacillariophyta</taxon>
        <taxon>Coscinodiscophyceae</taxon>
        <taxon>Thalassiosirophycidae</taxon>
        <taxon>Stephanodiscales</taxon>
        <taxon>Stephanodiscaceae</taxon>
        <taxon>Stephanodiscus</taxon>
    </lineage>
</organism>
<dbReference type="PANTHER" id="PTHR28106:SF1">
    <property type="entry name" value="MITOCHONDRIAL ATPASE COMPLEX SUBUNIT ATP10"/>
    <property type="match status" value="1"/>
</dbReference>
<evidence type="ECO:0008006" key="4">
    <source>
        <dbReference type="Google" id="ProtNLM"/>
    </source>
</evidence>
<gene>
    <name evidence="2" type="ORF">ACHAW5_003547</name>
</gene>
<name>A0ABD3MLV2_9STRA</name>
<dbReference type="Proteomes" id="UP001530315">
    <property type="component" value="Unassembled WGS sequence"/>
</dbReference>
<sequence>MTSRAALSSKHMATCMLARHHSSRCVTTLPLSCNPLSRRPRCDRNDRQSSSKRNFFYGPPSSWEEEYEELIARRNKTIVMHPLGHGQHILPGNFVVKKHPKTGAEKKVMLEHALGYFWAFKELSLTDNKPIISNETVIPAAEAETFPTLKELVNLYEEVVDIPDFFTRNNRSKDANSQCTLVAISCKEFGARLLPSWIDPFEMALRGNDEDDADRYEVVRITINEGRVAKLLSPFIVSGTKKRVPTADHYNTLMYYGDAEEMRDILRMHNIYTAYVFLLDGIGRVRWAGSGEGSATEVDSMIKIARNLVQPSSTRVAPRQKQASTPRVGKKVPHN</sequence>
<feature type="compositionally biased region" description="Polar residues" evidence="1">
    <location>
        <begin position="313"/>
        <end position="325"/>
    </location>
</feature>
<dbReference type="AlphaFoldDB" id="A0ABD3MLV2"/>
<comment type="caution">
    <text evidence="2">The sequence shown here is derived from an EMBL/GenBank/DDBJ whole genome shotgun (WGS) entry which is preliminary data.</text>
</comment>
<evidence type="ECO:0000313" key="2">
    <source>
        <dbReference type="EMBL" id="KAL3764898.1"/>
    </source>
</evidence>
<evidence type="ECO:0000313" key="3">
    <source>
        <dbReference type="Proteomes" id="UP001530315"/>
    </source>
</evidence>
<dbReference type="InterPro" id="IPR007849">
    <property type="entry name" value="ATP10"/>
</dbReference>
<keyword evidence="3" id="KW-1185">Reference proteome</keyword>
<dbReference type="Pfam" id="PF05176">
    <property type="entry name" value="ATP-synt_10"/>
    <property type="match status" value="1"/>
</dbReference>
<reference evidence="2 3" key="1">
    <citation type="submission" date="2024-10" db="EMBL/GenBank/DDBJ databases">
        <title>Updated reference genomes for cyclostephanoid diatoms.</title>
        <authorList>
            <person name="Roberts W.R."/>
            <person name="Alverson A.J."/>
        </authorList>
    </citation>
    <scope>NUCLEOTIDE SEQUENCE [LARGE SCALE GENOMIC DNA]</scope>
    <source>
        <strain evidence="2 3">AJA276-08</strain>
    </source>
</reference>
<feature type="region of interest" description="Disordered" evidence="1">
    <location>
        <begin position="313"/>
        <end position="335"/>
    </location>
</feature>